<feature type="signal peptide" evidence="9">
    <location>
        <begin position="1"/>
        <end position="29"/>
    </location>
</feature>
<dbReference type="GO" id="GO:0007034">
    <property type="term" value="P:vacuolar transport"/>
    <property type="evidence" value="ECO:0007669"/>
    <property type="project" value="EnsemblFungi"/>
</dbReference>
<keyword evidence="2" id="KW-0813">Transport</keyword>
<proteinExistence type="predicted"/>
<dbReference type="OrthoDB" id="4504960at2759"/>
<evidence type="ECO:0000256" key="1">
    <source>
        <dbReference type="ARBA" id="ARBA00004614"/>
    </source>
</evidence>
<feature type="chain" id="PRO_5003559068" description="MRH domain-containing protein" evidence="9">
    <location>
        <begin position="30"/>
        <end position="367"/>
    </location>
</feature>
<dbReference type="InParanoid" id="H2AYT4"/>
<dbReference type="Gene3D" id="2.70.130.10">
    <property type="entry name" value="Mannose-6-phosphate receptor binding domain"/>
    <property type="match status" value="1"/>
</dbReference>
<organism evidence="11 12">
    <name type="scientific">Kazachstania africana (strain ATCC 22294 / BCRC 22015 / CBS 2517 / CECT 1963 / NBRC 1671 / NRRL Y-8276)</name>
    <name type="common">Yeast</name>
    <name type="synonym">Kluyveromyces africanus</name>
    <dbReference type="NCBI Taxonomy" id="1071382"/>
    <lineage>
        <taxon>Eukaryota</taxon>
        <taxon>Fungi</taxon>
        <taxon>Dikarya</taxon>
        <taxon>Ascomycota</taxon>
        <taxon>Saccharomycotina</taxon>
        <taxon>Saccharomycetes</taxon>
        <taxon>Saccharomycetales</taxon>
        <taxon>Saccharomycetaceae</taxon>
        <taxon>Kazachstania</taxon>
    </lineage>
</organism>
<dbReference type="FunFam" id="2.70.130.10:FF:000024">
    <property type="entry name" value="Putative vacuolar sorting receptor"/>
    <property type="match status" value="1"/>
</dbReference>
<dbReference type="Proteomes" id="UP000005220">
    <property type="component" value="Chromosome 8"/>
</dbReference>
<dbReference type="RefSeq" id="XP_003958625.1">
    <property type="nucleotide sequence ID" value="XM_003958576.1"/>
</dbReference>
<dbReference type="AlphaFoldDB" id="H2AYT4"/>
<dbReference type="InterPro" id="IPR044865">
    <property type="entry name" value="MRH_dom"/>
</dbReference>
<accession>H2AYT4</accession>
<comment type="subcellular location">
    <subcellularLocation>
        <location evidence="1">Golgi apparatus membrane</location>
        <topology evidence="1">Single-pass type I membrane protein</topology>
    </subcellularLocation>
</comment>
<dbReference type="GeneID" id="13887487"/>
<evidence type="ECO:0000256" key="2">
    <source>
        <dbReference type="ARBA" id="ARBA00022448"/>
    </source>
</evidence>
<name>H2AYT4_KAZAF</name>
<dbReference type="FunCoup" id="H2AYT4">
    <property type="interactions" value="278"/>
</dbReference>
<feature type="domain" description="MRH" evidence="10">
    <location>
        <begin position="58"/>
        <end position="222"/>
    </location>
</feature>
<feature type="transmembrane region" description="Helical" evidence="8">
    <location>
        <begin position="231"/>
        <end position="252"/>
    </location>
</feature>
<dbReference type="PANTHER" id="PTHR15071">
    <property type="entry name" value="MANNOSE-6-PHOSPHATE RECEPTOR FAMILY MEMBER"/>
    <property type="match status" value="1"/>
</dbReference>
<evidence type="ECO:0000256" key="5">
    <source>
        <dbReference type="ARBA" id="ARBA00022989"/>
    </source>
</evidence>
<dbReference type="GO" id="GO:0000139">
    <property type="term" value="C:Golgi membrane"/>
    <property type="evidence" value="ECO:0007669"/>
    <property type="project" value="UniProtKB-SubCell"/>
</dbReference>
<gene>
    <name evidence="11" type="primary">KAFR0H00810</name>
    <name evidence="11" type="ORF">KAFR_0H00810</name>
</gene>
<dbReference type="STRING" id="1071382.H2AYT4"/>
<reference evidence="11 12" key="1">
    <citation type="journal article" date="2011" name="Proc. Natl. Acad. Sci. U.S.A.">
        <title>Evolutionary erosion of yeast sex chromosomes by mating-type switching accidents.</title>
        <authorList>
            <person name="Gordon J.L."/>
            <person name="Armisen D."/>
            <person name="Proux-Wera E."/>
            <person name="Oheigeartaigh S.S."/>
            <person name="Byrne K.P."/>
            <person name="Wolfe K.H."/>
        </authorList>
    </citation>
    <scope>NUCLEOTIDE SEQUENCE [LARGE SCALE GENOMIC DNA]</scope>
    <source>
        <strain evidence="12">ATCC 22294 / BCRC 22015 / CBS 2517 / CECT 1963 / NBRC 1671 / NRRL Y-8276</strain>
    </source>
</reference>
<dbReference type="SUPFAM" id="SSF50911">
    <property type="entry name" value="Mannose 6-phosphate receptor domain"/>
    <property type="match status" value="1"/>
</dbReference>
<keyword evidence="7" id="KW-1015">Disulfide bond</keyword>
<dbReference type="eggNOG" id="KOG4504">
    <property type="taxonomic scope" value="Eukaryota"/>
</dbReference>
<keyword evidence="5 8" id="KW-1133">Transmembrane helix</keyword>
<evidence type="ECO:0000313" key="11">
    <source>
        <dbReference type="EMBL" id="CCF59490.1"/>
    </source>
</evidence>
<dbReference type="InterPro" id="IPR009011">
    <property type="entry name" value="Man6P_isomerase_rcpt-bd_dom_sf"/>
</dbReference>
<dbReference type="HOGENOM" id="CLU_053195_0_0_1"/>
<protein>
    <recommendedName>
        <fullName evidence="10">MRH domain-containing protein</fullName>
    </recommendedName>
</protein>
<evidence type="ECO:0000256" key="6">
    <source>
        <dbReference type="ARBA" id="ARBA00023136"/>
    </source>
</evidence>
<dbReference type="GO" id="GO:0005048">
    <property type="term" value="F:signal sequence binding"/>
    <property type="evidence" value="ECO:0007669"/>
    <property type="project" value="EnsemblFungi"/>
</dbReference>
<sequence length="367" mass="41132">MPVLSKRRVLLVLLTLLSAIALIARVGSALENGAMLENNTSDSGKHDDSNKEKEEEDLFCAVLNPVTESYIDLSPLSATPNDWREVPDETTTSKTRWLVKGYGSDKDLNFTLSICSSSVHSSEEMEQLSNHTGGFYNDMEDNLISIGDFSSKPILFGNGNSKKLTLKYENGSICPNGVDKKSTLLNFICDKEISSRVQLSYVGNLHDCSYFFEARSIYACPTTSKKNGVNAFGIFFGIFAVFGLVEIGRRWLINKLVKSSRRRHSDEFNDVLDDNDSNIQPRWEFFEDQSIFKKFFVNLGRAMKRINHSLISLLRDERNASSTGPIRLSSNSQTSFFRDMEVQNNIIDSLDVSSSGTSATTREVELE</sequence>
<evidence type="ECO:0000256" key="4">
    <source>
        <dbReference type="ARBA" id="ARBA00022729"/>
    </source>
</evidence>
<evidence type="ECO:0000256" key="7">
    <source>
        <dbReference type="ARBA" id="ARBA00023157"/>
    </source>
</evidence>
<dbReference type="GO" id="GO:0010008">
    <property type="term" value="C:endosome membrane"/>
    <property type="evidence" value="ECO:0007669"/>
    <property type="project" value="UniProtKB-SubCell"/>
</dbReference>
<dbReference type="KEGG" id="kaf:KAFR_0H00810"/>
<evidence type="ECO:0000256" key="9">
    <source>
        <dbReference type="SAM" id="SignalP"/>
    </source>
</evidence>
<keyword evidence="3 8" id="KW-0812">Transmembrane</keyword>
<dbReference type="PROSITE" id="PS51914">
    <property type="entry name" value="MRH"/>
    <property type="match status" value="1"/>
</dbReference>
<evidence type="ECO:0000256" key="3">
    <source>
        <dbReference type="ARBA" id="ARBA00022692"/>
    </source>
</evidence>
<evidence type="ECO:0000256" key="8">
    <source>
        <dbReference type="SAM" id="Phobius"/>
    </source>
</evidence>
<evidence type="ECO:0000313" key="12">
    <source>
        <dbReference type="Proteomes" id="UP000005220"/>
    </source>
</evidence>
<dbReference type="GO" id="GO:0005770">
    <property type="term" value="C:late endosome"/>
    <property type="evidence" value="ECO:0007669"/>
    <property type="project" value="EnsemblFungi"/>
</dbReference>
<dbReference type="EMBL" id="HE650828">
    <property type="protein sequence ID" value="CCF59490.1"/>
    <property type="molecule type" value="Genomic_DNA"/>
</dbReference>
<keyword evidence="12" id="KW-1185">Reference proteome</keyword>
<dbReference type="PANTHER" id="PTHR15071:SF0">
    <property type="entry name" value="MANNOSE 6-PHOSPHATE RECEPTOR-LIKE PROTEIN 1"/>
    <property type="match status" value="1"/>
</dbReference>
<keyword evidence="4 9" id="KW-0732">Signal</keyword>
<keyword evidence="6 8" id="KW-0472">Membrane</keyword>
<evidence type="ECO:0000259" key="10">
    <source>
        <dbReference type="PROSITE" id="PS51914"/>
    </source>
</evidence>